<evidence type="ECO:0008006" key="3">
    <source>
        <dbReference type="Google" id="ProtNLM"/>
    </source>
</evidence>
<dbReference type="Proteomes" id="UP000825367">
    <property type="component" value="Chromosome"/>
</dbReference>
<accession>A0ABX8VQI3</accession>
<dbReference type="RefSeq" id="WP_220046082.1">
    <property type="nucleotide sequence ID" value="NZ_BAAAVX010000003.1"/>
</dbReference>
<reference evidence="1 2" key="1">
    <citation type="submission" date="2021-07" db="EMBL/GenBank/DDBJ databases">
        <title>Whole genome sequencing of non-tuberculosis mycobacteria type-strains.</title>
        <authorList>
            <person name="Igarashi Y."/>
            <person name="Osugi A."/>
            <person name="Mitarai S."/>
        </authorList>
    </citation>
    <scope>NUCLEOTIDE SEQUENCE [LARGE SCALE GENOMIC DNA]</scope>
    <source>
        <strain evidence="1 2">JCM 16370</strain>
    </source>
</reference>
<evidence type="ECO:0000313" key="1">
    <source>
        <dbReference type="EMBL" id="QYL17766.1"/>
    </source>
</evidence>
<organism evidence="1 2">
    <name type="scientific">Mycolicibacterium pallens</name>
    <dbReference type="NCBI Taxonomy" id="370524"/>
    <lineage>
        <taxon>Bacteria</taxon>
        <taxon>Bacillati</taxon>
        <taxon>Actinomycetota</taxon>
        <taxon>Actinomycetes</taxon>
        <taxon>Mycobacteriales</taxon>
        <taxon>Mycobacteriaceae</taxon>
        <taxon>Mycolicibacterium</taxon>
    </lineage>
</organism>
<gene>
    <name evidence="1" type="ORF">K0O64_04170</name>
</gene>
<protein>
    <recommendedName>
        <fullName evidence="3">CBS domain-containing protein</fullName>
    </recommendedName>
</protein>
<dbReference type="EMBL" id="CP080333">
    <property type="protein sequence ID" value="QYL17766.1"/>
    <property type="molecule type" value="Genomic_DNA"/>
</dbReference>
<evidence type="ECO:0000313" key="2">
    <source>
        <dbReference type="Proteomes" id="UP000825367"/>
    </source>
</evidence>
<keyword evidence="2" id="KW-1185">Reference proteome</keyword>
<sequence length="217" mass="22854">MDEEDDLLHPVVAVGQLTTANIESVPTGTTAEEISRSGADWVVLRGSEGEILGVIRPATAAEAPQDESIDYLARRTDFAIVPADLELGNLGRPIAAEAVEVASLVIAVEQDEPIGVWAGQSQYILLGTDVSKITPSGIVIGESATGLWAEVAASSLIGPGDGVTLDPVPVTPFTAECQYSEDNASNVCGWIWSFVFAHSRECANPRGFQPHDFVLPG</sequence>
<proteinExistence type="predicted"/>
<name>A0ABX8VQI3_9MYCO</name>